<dbReference type="RefSeq" id="WP_079422515.1">
    <property type="nucleotide sequence ID" value="NZ_MZGV01000008.1"/>
</dbReference>
<accession>A0A1V4IUX8</accession>
<name>A0A1V4IUX8_9CLOT</name>
<dbReference type="GO" id="GO:0004527">
    <property type="term" value="F:exonuclease activity"/>
    <property type="evidence" value="ECO:0007669"/>
    <property type="project" value="UniProtKB-KW"/>
</dbReference>
<dbReference type="SUPFAM" id="SSF64182">
    <property type="entry name" value="DHH phosphoesterases"/>
    <property type="match status" value="1"/>
</dbReference>
<gene>
    <name evidence="2" type="primary">recJ_1</name>
    <name evidence="2" type="ORF">CLORY_10920</name>
</gene>
<keyword evidence="2" id="KW-0378">Hydrolase</keyword>
<dbReference type="OrthoDB" id="1925987at2"/>
<reference evidence="2 3" key="1">
    <citation type="submission" date="2017-03" db="EMBL/GenBank/DDBJ databases">
        <title>Genome sequence of Clostridium oryzae DSM 28571.</title>
        <authorList>
            <person name="Poehlein A."/>
            <person name="Daniel R."/>
        </authorList>
    </citation>
    <scope>NUCLEOTIDE SEQUENCE [LARGE SCALE GENOMIC DNA]</scope>
    <source>
        <strain evidence="2 3">DSM 28571</strain>
    </source>
</reference>
<dbReference type="Gene3D" id="3.90.1640.30">
    <property type="match status" value="1"/>
</dbReference>
<dbReference type="PANTHER" id="PTHR30255:SF2">
    <property type="entry name" value="SINGLE-STRANDED-DNA-SPECIFIC EXONUCLEASE RECJ"/>
    <property type="match status" value="1"/>
</dbReference>
<dbReference type="Proteomes" id="UP000190080">
    <property type="component" value="Unassembled WGS sequence"/>
</dbReference>
<feature type="domain" description="DDH" evidence="1">
    <location>
        <begin position="41"/>
        <end position="185"/>
    </location>
</feature>
<comment type="caution">
    <text evidence="2">The sequence shown here is derived from an EMBL/GenBank/DDBJ whole genome shotgun (WGS) entry which is preliminary data.</text>
</comment>
<dbReference type="Pfam" id="PF01368">
    <property type="entry name" value="DHH"/>
    <property type="match status" value="1"/>
</dbReference>
<sequence>MSRFLENLNYPGFLTTYNPFFLKNMSKVMERTVKAINEREKVVIYGICSSDSICGVSLLLLLFKYLNADVEYYIQDSISRDISSDNIENHIKYLGPKLMITVGCRPQSQNEIELCKNIGLDFIVLDNEKENYDNIIAINPNQKDCLYKFKGLSLSGIAFKLAQALSMYYDMKCIAKYVDLVLLGTLASGMPIRDENEIFIENGLKQAARSKNYGVNALIRANNLEIINIDTMTTLAECIKPTTNAVGRMDNARIAVELFTTTEAYRAKQIAKYLINEVNNYVSL</sequence>
<keyword evidence="2" id="KW-0269">Exonuclease</keyword>
<dbReference type="EC" id="3.1.-.-" evidence="2"/>
<organism evidence="2 3">
    <name type="scientific">Clostridium oryzae</name>
    <dbReference type="NCBI Taxonomy" id="1450648"/>
    <lineage>
        <taxon>Bacteria</taxon>
        <taxon>Bacillati</taxon>
        <taxon>Bacillota</taxon>
        <taxon>Clostridia</taxon>
        <taxon>Eubacteriales</taxon>
        <taxon>Clostridiaceae</taxon>
        <taxon>Clostridium</taxon>
    </lineage>
</organism>
<evidence type="ECO:0000259" key="1">
    <source>
        <dbReference type="Pfam" id="PF01368"/>
    </source>
</evidence>
<dbReference type="InterPro" id="IPR001667">
    <property type="entry name" value="DDH_dom"/>
</dbReference>
<keyword evidence="2" id="KW-0540">Nuclease</keyword>
<dbReference type="InterPro" id="IPR038763">
    <property type="entry name" value="DHH_sf"/>
</dbReference>
<proteinExistence type="predicted"/>
<dbReference type="AlphaFoldDB" id="A0A1V4IUX8"/>
<dbReference type="EMBL" id="MZGV01000008">
    <property type="protein sequence ID" value="OPJ63584.1"/>
    <property type="molecule type" value="Genomic_DNA"/>
</dbReference>
<keyword evidence="3" id="KW-1185">Reference proteome</keyword>
<evidence type="ECO:0000313" key="2">
    <source>
        <dbReference type="EMBL" id="OPJ63584.1"/>
    </source>
</evidence>
<evidence type="ECO:0000313" key="3">
    <source>
        <dbReference type="Proteomes" id="UP000190080"/>
    </source>
</evidence>
<dbReference type="STRING" id="1450648.CLORY_10920"/>
<protein>
    <submittedName>
        <fullName evidence="2">Single-stranded-DNA-specific exonuclease RecJ</fullName>
        <ecNumber evidence="2">3.1.-.-</ecNumber>
    </submittedName>
</protein>
<dbReference type="PANTHER" id="PTHR30255">
    <property type="entry name" value="SINGLE-STRANDED-DNA-SPECIFIC EXONUCLEASE RECJ"/>
    <property type="match status" value="1"/>
</dbReference>
<dbReference type="InterPro" id="IPR051673">
    <property type="entry name" value="SSDNA_exonuclease_RecJ"/>
</dbReference>